<proteinExistence type="predicted"/>
<organism evidence="1 2">
    <name type="scientific">Sinorhizobium alkalisoli</name>
    <dbReference type="NCBI Taxonomy" id="1752398"/>
    <lineage>
        <taxon>Bacteria</taxon>
        <taxon>Pseudomonadati</taxon>
        <taxon>Pseudomonadota</taxon>
        <taxon>Alphaproteobacteria</taxon>
        <taxon>Hyphomicrobiales</taxon>
        <taxon>Rhizobiaceae</taxon>
        <taxon>Sinorhizobium/Ensifer group</taxon>
        <taxon>Sinorhizobium</taxon>
    </lineage>
</organism>
<keyword evidence="2" id="KW-1185">Reference proteome</keyword>
<sequence length="89" mass="10420">MKKIAHSLSQQTMMKRYPQRLKRLQECLILLTHQKSTMEITGSGFLQRSRSYLRKSAMSLRCFLKNIQSSQTTPASPQFAKFWGALRKR</sequence>
<dbReference type="Proteomes" id="UP000094342">
    <property type="component" value="Unassembled WGS sequence"/>
</dbReference>
<dbReference type="AlphaFoldDB" id="A0A1E3VJ29"/>
<name>A0A1E3VJ29_9HYPH</name>
<protein>
    <submittedName>
        <fullName evidence="1">Uncharacterized protein</fullName>
    </submittedName>
</protein>
<reference evidence="2" key="1">
    <citation type="submission" date="2016-05" db="EMBL/GenBank/DDBJ databases">
        <authorList>
            <person name="Li Y."/>
        </authorList>
    </citation>
    <scope>NUCLEOTIDE SEQUENCE [LARGE SCALE GENOMIC DNA]</scope>
    <source>
        <strain evidence="2">YIC4027</strain>
    </source>
</reference>
<dbReference type="STRING" id="1752398.A8M32_00545"/>
<comment type="caution">
    <text evidence="1">The sequence shown here is derived from an EMBL/GenBank/DDBJ whole genome shotgun (WGS) entry which is preliminary data.</text>
</comment>
<accession>A0A1E3VJ29</accession>
<gene>
    <name evidence="1" type="ORF">A8M32_00545</name>
</gene>
<dbReference type="EMBL" id="LYBW01000025">
    <property type="protein sequence ID" value="ODR93291.1"/>
    <property type="molecule type" value="Genomic_DNA"/>
</dbReference>
<evidence type="ECO:0000313" key="1">
    <source>
        <dbReference type="EMBL" id="ODR93291.1"/>
    </source>
</evidence>
<evidence type="ECO:0000313" key="2">
    <source>
        <dbReference type="Proteomes" id="UP000094342"/>
    </source>
</evidence>